<feature type="transmembrane region" description="Helical" evidence="1">
    <location>
        <begin position="150"/>
        <end position="179"/>
    </location>
</feature>
<organism evidence="2 3">
    <name type="scientific">Microlunatus soli</name>
    <dbReference type="NCBI Taxonomy" id="630515"/>
    <lineage>
        <taxon>Bacteria</taxon>
        <taxon>Bacillati</taxon>
        <taxon>Actinomycetota</taxon>
        <taxon>Actinomycetes</taxon>
        <taxon>Propionibacteriales</taxon>
        <taxon>Propionibacteriaceae</taxon>
        <taxon>Microlunatus</taxon>
    </lineage>
</organism>
<keyword evidence="1" id="KW-0472">Membrane</keyword>
<feature type="transmembrane region" description="Helical" evidence="1">
    <location>
        <begin position="39"/>
        <end position="61"/>
    </location>
</feature>
<keyword evidence="1" id="KW-1133">Transmembrane helix</keyword>
<evidence type="ECO:0000313" key="2">
    <source>
        <dbReference type="EMBL" id="SDT26219.1"/>
    </source>
</evidence>
<reference evidence="2 3" key="1">
    <citation type="submission" date="2016-10" db="EMBL/GenBank/DDBJ databases">
        <authorList>
            <person name="de Groot N.N."/>
        </authorList>
    </citation>
    <scope>NUCLEOTIDE SEQUENCE [LARGE SCALE GENOMIC DNA]</scope>
    <source>
        <strain evidence="2 3">DSM 21800</strain>
    </source>
</reference>
<feature type="transmembrane region" description="Helical" evidence="1">
    <location>
        <begin position="200"/>
        <end position="220"/>
    </location>
</feature>
<dbReference type="EMBL" id="LT629772">
    <property type="protein sequence ID" value="SDT26219.1"/>
    <property type="molecule type" value="Genomic_DNA"/>
</dbReference>
<sequence length="222" mass="22700">MGQVIGDILPIALAIAISPMPIMAVVLMLMSAHGRGASLAFLLAWILGVAMVVTIATIAISPASGDDDGPSRVASLIKVLLGVATLVLAFRQWRKRPEAGQEPARPRWMATIDSMTVGKAFVTGAVLSTVNPKNLALGLTGGVTIGAVDLGAGGAVIAIVVFVAIASCTVAAPVFAYLTAPDRVRAPLDGLRVWLEHHNAAVMAVLLLLMGVSIIGKGVAGL</sequence>
<evidence type="ECO:0000256" key="1">
    <source>
        <dbReference type="SAM" id="Phobius"/>
    </source>
</evidence>
<dbReference type="InterPro" id="IPR021315">
    <property type="entry name" value="Gap/Sap"/>
</dbReference>
<dbReference type="STRING" id="630515.SAMN04489812_4849"/>
<gene>
    <name evidence="2" type="ORF">SAMN04489812_4849</name>
</gene>
<feature type="transmembrane region" description="Helical" evidence="1">
    <location>
        <begin position="73"/>
        <end position="90"/>
    </location>
</feature>
<dbReference type="Pfam" id="PF11139">
    <property type="entry name" value="SfLAP"/>
    <property type="match status" value="1"/>
</dbReference>
<protein>
    <submittedName>
        <fullName evidence="2">Threonine/homoserine/homoserine lactone efflux protein</fullName>
    </submittedName>
</protein>
<keyword evidence="3" id="KW-1185">Reference proteome</keyword>
<name>A0A1H1YY04_9ACTN</name>
<feature type="transmembrane region" description="Helical" evidence="1">
    <location>
        <begin position="12"/>
        <end position="32"/>
    </location>
</feature>
<dbReference type="OrthoDB" id="4462109at2"/>
<proteinExistence type="predicted"/>
<keyword evidence="1" id="KW-0812">Transmembrane</keyword>
<accession>A0A1H1YY04</accession>
<dbReference type="Proteomes" id="UP000199103">
    <property type="component" value="Chromosome I"/>
</dbReference>
<dbReference type="AlphaFoldDB" id="A0A1H1YY04"/>
<dbReference type="RefSeq" id="WP_091528272.1">
    <property type="nucleotide sequence ID" value="NZ_LT629772.1"/>
</dbReference>
<evidence type="ECO:0000313" key="3">
    <source>
        <dbReference type="Proteomes" id="UP000199103"/>
    </source>
</evidence>